<keyword evidence="3" id="KW-1185">Reference proteome</keyword>
<organism evidence="2 3">
    <name type="scientific">Histidinibacterium aquaticum</name>
    <dbReference type="NCBI Taxonomy" id="2613962"/>
    <lineage>
        <taxon>Bacteria</taxon>
        <taxon>Pseudomonadati</taxon>
        <taxon>Pseudomonadota</taxon>
        <taxon>Alphaproteobacteria</taxon>
        <taxon>Rhodobacterales</taxon>
        <taxon>Paracoccaceae</taxon>
        <taxon>Histidinibacterium</taxon>
    </lineage>
</organism>
<gene>
    <name evidence="2" type="ORF">F3S47_03610</name>
</gene>
<feature type="transmembrane region" description="Helical" evidence="1">
    <location>
        <begin position="90"/>
        <end position="113"/>
    </location>
</feature>
<accession>A0A5J5GQJ9</accession>
<dbReference type="InterPro" id="IPR009495">
    <property type="entry name" value="NrsF"/>
</dbReference>
<reference evidence="2 3" key="1">
    <citation type="submission" date="2019-09" db="EMBL/GenBank/DDBJ databases">
        <authorList>
            <person name="Park J.-S."/>
            <person name="Choi H.-J."/>
        </authorList>
    </citation>
    <scope>NUCLEOTIDE SEQUENCE [LARGE SCALE GENOMIC DNA]</scope>
    <source>
        <strain evidence="2 3">176SS1-4</strain>
    </source>
</reference>
<feature type="transmembrane region" description="Helical" evidence="1">
    <location>
        <begin position="65"/>
        <end position="84"/>
    </location>
</feature>
<feature type="transmembrane region" description="Helical" evidence="1">
    <location>
        <begin position="33"/>
        <end position="53"/>
    </location>
</feature>
<feature type="transmembrane region" description="Helical" evidence="1">
    <location>
        <begin position="149"/>
        <end position="171"/>
    </location>
</feature>
<dbReference type="Proteomes" id="UP000326554">
    <property type="component" value="Unassembled WGS sequence"/>
</dbReference>
<comment type="caution">
    <text evidence="2">The sequence shown here is derived from an EMBL/GenBank/DDBJ whole genome shotgun (WGS) entry which is preliminary data.</text>
</comment>
<keyword evidence="1" id="KW-0812">Transmembrane</keyword>
<keyword evidence="1" id="KW-1133">Transmembrane helix</keyword>
<evidence type="ECO:0000256" key="1">
    <source>
        <dbReference type="SAM" id="Phobius"/>
    </source>
</evidence>
<evidence type="ECO:0000313" key="3">
    <source>
        <dbReference type="Proteomes" id="UP000326554"/>
    </source>
</evidence>
<feature type="transmembrane region" description="Helical" evidence="1">
    <location>
        <begin position="125"/>
        <end position="143"/>
    </location>
</feature>
<keyword evidence="1" id="KW-0472">Membrane</keyword>
<protein>
    <submittedName>
        <fullName evidence="2">DUF1109 domain-containing protein</fullName>
    </submittedName>
</protein>
<evidence type="ECO:0000313" key="2">
    <source>
        <dbReference type="EMBL" id="KAA9010345.1"/>
    </source>
</evidence>
<name>A0A5J5GQJ9_9RHOB</name>
<sequence>MLHLAGGAAVSLALLLGFWGLHPDWAEFAAQPMMAAKVAWPLALANLAGLLLLQPSGERISLRPLALATTALLGLWSVAVLSGGVVVTDTTVVCLISVPLLALPVAAALLWGLRHRVVTAPARTGLGAGLAADGIGALIYALHCDEDAASFFLLWYTVGIGLTGALGWVAGSRLLSV</sequence>
<proteinExistence type="predicted"/>
<dbReference type="EMBL" id="VYQE01000001">
    <property type="protein sequence ID" value="KAA9010345.1"/>
    <property type="molecule type" value="Genomic_DNA"/>
</dbReference>
<dbReference type="RefSeq" id="WP_150443831.1">
    <property type="nucleotide sequence ID" value="NZ_VYQE01000001.1"/>
</dbReference>
<dbReference type="Pfam" id="PF06532">
    <property type="entry name" value="NrsF"/>
    <property type="match status" value="1"/>
</dbReference>
<dbReference type="AlphaFoldDB" id="A0A5J5GQJ9"/>